<organism evidence="2 3">
    <name type="scientific">Dreissena polymorpha</name>
    <name type="common">Zebra mussel</name>
    <name type="synonym">Mytilus polymorpha</name>
    <dbReference type="NCBI Taxonomy" id="45954"/>
    <lineage>
        <taxon>Eukaryota</taxon>
        <taxon>Metazoa</taxon>
        <taxon>Spiralia</taxon>
        <taxon>Lophotrochozoa</taxon>
        <taxon>Mollusca</taxon>
        <taxon>Bivalvia</taxon>
        <taxon>Autobranchia</taxon>
        <taxon>Heteroconchia</taxon>
        <taxon>Euheterodonta</taxon>
        <taxon>Imparidentia</taxon>
        <taxon>Neoheterodontei</taxon>
        <taxon>Myida</taxon>
        <taxon>Dreissenoidea</taxon>
        <taxon>Dreissenidae</taxon>
        <taxon>Dreissena</taxon>
    </lineage>
</organism>
<keyword evidence="3" id="KW-1185">Reference proteome</keyword>
<feature type="compositionally biased region" description="Polar residues" evidence="1">
    <location>
        <begin position="254"/>
        <end position="266"/>
    </location>
</feature>
<reference evidence="2" key="2">
    <citation type="submission" date="2020-11" db="EMBL/GenBank/DDBJ databases">
        <authorList>
            <person name="McCartney M.A."/>
            <person name="Auch B."/>
            <person name="Kono T."/>
            <person name="Mallez S."/>
            <person name="Becker A."/>
            <person name="Gohl D.M."/>
            <person name="Silverstein K.A.T."/>
            <person name="Koren S."/>
            <person name="Bechman K.B."/>
            <person name="Herman A."/>
            <person name="Abrahante J.E."/>
            <person name="Garbe J."/>
        </authorList>
    </citation>
    <scope>NUCLEOTIDE SEQUENCE</scope>
    <source>
        <strain evidence="2">Duluth1</strain>
        <tissue evidence="2">Whole animal</tissue>
    </source>
</reference>
<comment type="caution">
    <text evidence="2">The sequence shown here is derived from an EMBL/GenBank/DDBJ whole genome shotgun (WGS) entry which is preliminary data.</text>
</comment>
<dbReference type="Proteomes" id="UP000828390">
    <property type="component" value="Unassembled WGS sequence"/>
</dbReference>
<evidence type="ECO:0000313" key="2">
    <source>
        <dbReference type="EMBL" id="KAH3870088.1"/>
    </source>
</evidence>
<feature type="compositionally biased region" description="Basic and acidic residues" evidence="1">
    <location>
        <begin position="288"/>
        <end position="298"/>
    </location>
</feature>
<accession>A0A9D4RJP2</accession>
<sequence length="328" mass="37521">MKPEKGPNEMEEKMFDPQELFTEIALLITEARIPDMSPKGRIEGPHCPPAKGVRYHECDRHKLQCRRASDLASVQEVLWVNQIPMRIDVLLFPDCEHGYREEVVIEGATFSCEDDFLLLERWDVQLVKKRSSERLEGFVNGRTHLQMIQSYLHFSQLSSWLISTQGCLPARVVYRIYAPGEAVGYSFSHLPVVHSFPSAELDFAIMQSSVAHLPRQEKVASLRCRTEPGTDEKPIRQRKTLDESKIKRSKPKFENSNNPVPSTSKLSESEGKNDRFTFTDKNQTATSLEKKNTWKSNEDILTQKPPIGRKNCEDKKATNQESVLLHAP</sequence>
<evidence type="ECO:0000256" key="1">
    <source>
        <dbReference type="SAM" id="MobiDB-lite"/>
    </source>
</evidence>
<dbReference type="AlphaFoldDB" id="A0A9D4RJP2"/>
<dbReference type="EMBL" id="JAIWYP010000002">
    <property type="protein sequence ID" value="KAH3870088.1"/>
    <property type="molecule type" value="Genomic_DNA"/>
</dbReference>
<protein>
    <submittedName>
        <fullName evidence="2">Uncharacterized protein</fullName>
    </submittedName>
</protein>
<gene>
    <name evidence="2" type="ORF">DPMN_033268</name>
</gene>
<feature type="region of interest" description="Disordered" evidence="1">
    <location>
        <begin position="226"/>
        <end position="328"/>
    </location>
</feature>
<feature type="compositionally biased region" description="Basic and acidic residues" evidence="1">
    <location>
        <begin position="267"/>
        <end position="278"/>
    </location>
</feature>
<name>A0A9D4RJP2_DREPO</name>
<reference evidence="2" key="1">
    <citation type="journal article" date="2019" name="bioRxiv">
        <title>The Genome of the Zebra Mussel, Dreissena polymorpha: A Resource for Invasive Species Research.</title>
        <authorList>
            <person name="McCartney M.A."/>
            <person name="Auch B."/>
            <person name="Kono T."/>
            <person name="Mallez S."/>
            <person name="Zhang Y."/>
            <person name="Obille A."/>
            <person name="Becker A."/>
            <person name="Abrahante J.E."/>
            <person name="Garbe J."/>
            <person name="Badalamenti J.P."/>
            <person name="Herman A."/>
            <person name="Mangelson H."/>
            <person name="Liachko I."/>
            <person name="Sullivan S."/>
            <person name="Sone E.D."/>
            <person name="Koren S."/>
            <person name="Silverstein K.A.T."/>
            <person name="Beckman K.B."/>
            <person name="Gohl D.M."/>
        </authorList>
    </citation>
    <scope>NUCLEOTIDE SEQUENCE</scope>
    <source>
        <strain evidence="2">Duluth1</strain>
        <tissue evidence="2">Whole animal</tissue>
    </source>
</reference>
<feature type="compositionally biased region" description="Basic and acidic residues" evidence="1">
    <location>
        <begin position="226"/>
        <end position="246"/>
    </location>
</feature>
<evidence type="ECO:0000313" key="3">
    <source>
        <dbReference type="Proteomes" id="UP000828390"/>
    </source>
</evidence>
<proteinExistence type="predicted"/>